<keyword evidence="3" id="KW-1185">Reference proteome</keyword>
<proteinExistence type="predicted"/>
<dbReference type="RefSeq" id="WP_247381643.1">
    <property type="nucleotide sequence ID" value="NZ_JALLGV010000011.1"/>
</dbReference>
<feature type="transmembrane region" description="Helical" evidence="1">
    <location>
        <begin position="80"/>
        <end position="101"/>
    </location>
</feature>
<protein>
    <submittedName>
        <fullName evidence="2">Uncharacterized protein</fullName>
    </submittedName>
</protein>
<evidence type="ECO:0000313" key="2">
    <source>
        <dbReference type="EMBL" id="MFD1588196.1"/>
    </source>
</evidence>
<dbReference type="Proteomes" id="UP001597119">
    <property type="component" value="Unassembled WGS sequence"/>
</dbReference>
<evidence type="ECO:0000256" key="1">
    <source>
        <dbReference type="SAM" id="Phobius"/>
    </source>
</evidence>
<feature type="transmembrane region" description="Helical" evidence="1">
    <location>
        <begin position="149"/>
        <end position="168"/>
    </location>
</feature>
<feature type="transmembrane region" description="Helical" evidence="1">
    <location>
        <begin position="121"/>
        <end position="142"/>
    </location>
</feature>
<dbReference type="EMBL" id="JBHUDJ010000009">
    <property type="protein sequence ID" value="MFD1588196.1"/>
    <property type="molecule type" value="Genomic_DNA"/>
</dbReference>
<dbReference type="AlphaFoldDB" id="A0ABD6CES0"/>
<keyword evidence="1" id="KW-0812">Transmembrane</keyword>
<name>A0ABD6CES0_9EURY</name>
<feature type="transmembrane region" description="Helical" evidence="1">
    <location>
        <begin position="44"/>
        <end position="68"/>
    </location>
</feature>
<gene>
    <name evidence="2" type="ORF">ACFR9U_14535</name>
</gene>
<comment type="caution">
    <text evidence="2">The sequence shown here is derived from an EMBL/GenBank/DDBJ whole genome shotgun (WGS) entry which is preliminary data.</text>
</comment>
<accession>A0ABD6CES0</accession>
<organism evidence="2 3">
    <name type="scientific">Halorientalis brevis</name>
    <dbReference type="NCBI Taxonomy" id="1126241"/>
    <lineage>
        <taxon>Archaea</taxon>
        <taxon>Methanobacteriati</taxon>
        <taxon>Methanobacteriota</taxon>
        <taxon>Stenosarchaea group</taxon>
        <taxon>Halobacteria</taxon>
        <taxon>Halobacteriales</taxon>
        <taxon>Haloarculaceae</taxon>
        <taxon>Halorientalis</taxon>
    </lineage>
</organism>
<feature type="transmembrane region" description="Helical" evidence="1">
    <location>
        <begin position="174"/>
        <end position="197"/>
    </location>
</feature>
<evidence type="ECO:0000313" key="3">
    <source>
        <dbReference type="Proteomes" id="UP001597119"/>
    </source>
</evidence>
<sequence length="215" mass="22088">MSLARYRSDEIEIWTGRLLAIAGAVLIVEAVSGLYGASLGGVPLSWLVTSIPFGIGFALVPLVVLGSYRYLVARTPTSALVGITFVAALPVGTVVLVAWGGLALAGAPIPQVTVLPVSVDVVFFTLLAAFAVGVATFGAAFLQSARTRLLGGSLLAFAMSWVVPLSAVKLTGVYPGWLADLLVVSVATTMIAIGYYYPPVASEGGSDSAIGSQRD</sequence>
<keyword evidence="1" id="KW-0472">Membrane</keyword>
<keyword evidence="1" id="KW-1133">Transmembrane helix</keyword>
<feature type="transmembrane region" description="Helical" evidence="1">
    <location>
        <begin position="18"/>
        <end position="38"/>
    </location>
</feature>
<reference evidence="2 3" key="1">
    <citation type="journal article" date="2019" name="Int. J. Syst. Evol. Microbiol.">
        <title>The Global Catalogue of Microorganisms (GCM) 10K type strain sequencing project: providing services to taxonomists for standard genome sequencing and annotation.</title>
        <authorList>
            <consortium name="The Broad Institute Genomics Platform"/>
            <consortium name="The Broad Institute Genome Sequencing Center for Infectious Disease"/>
            <person name="Wu L."/>
            <person name="Ma J."/>
        </authorList>
    </citation>
    <scope>NUCLEOTIDE SEQUENCE [LARGE SCALE GENOMIC DNA]</scope>
    <source>
        <strain evidence="2 3">CGMCC 1.12125</strain>
    </source>
</reference>